<gene>
    <name evidence="19" type="ORF">CLODIP_2_CD02455</name>
</gene>
<feature type="compositionally biased region" description="Pro residues" evidence="11">
    <location>
        <begin position="1192"/>
        <end position="1203"/>
    </location>
</feature>
<evidence type="ECO:0000259" key="17">
    <source>
        <dbReference type="Pfam" id="PF25067"/>
    </source>
</evidence>
<dbReference type="Proteomes" id="UP000494165">
    <property type="component" value="Unassembled WGS sequence"/>
</dbReference>
<dbReference type="PANTHER" id="PTHR12809:SF2">
    <property type="entry name" value="MEDIATOR OF RNA POLYMERASE II TRANSCRIPTION SUBUNIT 14"/>
    <property type="match status" value="1"/>
</dbReference>
<dbReference type="InterPro" id="IPR055113">
    <property type="entry name" value="Med14_RM2"/>
</dbReference>
<dbReference type="Pfam" id="PF22981">
    <property type="entry name" value="RM2_Med14"/>
    <property type="match status" value="1"/>
</dbReference>
<dbReference type="Pfam" id="PF25069">
    <property type="entry name" value="Med14_C"/>
    <property type="match status" value="1"/>
</dbReference>
<keyword evidence="20" id="KW-1185">Reference proteome</keyword>
<dbReference type="InterPro" id="IPR056878">
    <property type="entry name" value="RM5_Med14"/>
</dbReference>
<feature type="domain" description="Mediator of RNA polymerase II transcription subunit 14 RM3" evidence="16">
    <location>
        <begin position="367"/>
        <end position="477"/>
    </location>
</feature>
<feature type="region of interest" description="Disordered" evidence="11">
    <location>
        <begin position="938"/>
        <end position="1028"/>
    </location>
</feature>
<comment type="function">
    <text evidence="10">Component of the Mediator complex, a coactivator involved in the regulated transcription of nearly all RNA polymerase II-dependent genes. Mediator functions as a bridge to convey information from gene-specific regulatory proteins to the basal RNA polymerase II transcription machinery. Mediator is recruited to promoters by direct interactions with regulatory proteins and serves as a scaffold for the assembly of a functional preinitiation complex with RNA polymerase II and the general transcription factors.</text>
</comment>
<feature type="domain" description="Mediator of RNA polymerase II transcription subunit 14 RM2" evidence="13">
    <location>
        <begin position="291"/>
        <end position="364"/>
    </location>
</feature>
<dbReference type="Pfam" id="PF25065">
    <property type="entry name" value="RM3_Med14"/>
    <property type="match status" value="1"/>
</dbReference>
<keyword evidence="4" id="KW-0677">Repeat</keyword>
<feature type="domain" description="Mediator of RNA polymerase II transcription subunit 14 C-terminal" evidence="18">
    <location>
        <begin position="1338"/>
        <end position="1485"/>
    </location>
</feature>
<dbReference type="Pfam" id="PF25067">
    <property type="entry name" value="RM5_Med14"/>
    <property type="match status" value="1"/>
</dbReference>
<evidence type="ECO:0000259" key="18">
    <source>
        <dbReference type="Pfam" id="PF25069"/>
    </source>
</evidence>
<evidence type="ECO:0000313" key="19">
    <source>
        <dbReference type="EMBL" id="CAB3376626.1"/>
    </source>
</evidence>
<dbReference type="InterPro" id="IPR055122">
    <property type="entry name" value="Med14_N"/>
</dbReference>
<evidence type="ECO:0000313" key="20">
    <source>
        <dbReference type="Proteomes" id="UP000494165"/>
    </source>
</evidence>
<reference evidence="19 20" key="1">
    <citation type="submission" date="2020-04" db="EMBL/GenBank/DDBJ databases">
        <authorList>
            <person name="Alioto T."/>
            <person name="Alioto T."/>
            <person name="Gomez Garrido J."/>
        </authorList>
    </citation>
    <scope>NUCLEOTIDE SEQUENCE [LARGE SCALE GENOMIC DNA]</scope>
</reference>
<evidence type="ECO:0000259" key="12">
    <source>
        <dbReference type="Pfam" id="PF08638"/>
    </source>
</evidence>
<dbReference type="GO" id="GO:0016592">
    <property type="term" value="C:mediator complex"/>
    <property type="evidence" value="ECO:0007669"/>
    <property type="project" value="UniProtKB-UniRule"/>
</dbReference>
<dbReference type="Pfam" id="PF22983">
    <property type="entry name" value="RM8_Med14"/>
    <property type="match status" value="1"/>
</dbReference>
<evidence type="ECO:0000256" key="2">
    <source>
        <dbReference type="ARBA" id="ARBA00007813"/>
    </source>
</evidence>
<dbReference type="InterPro" id="IPR013947">
    <property type="entry name" value="Mediator_Med14"/>
</dbReference>
<evidence type="ECO:0000256" key="11">
    <source>
        <dbReference type="SAM" id="MobiDB-lite"/>
    </source>
</evidence>
<feature type="domain" description="Mediator of RNA polymerase II transcription subunit 14 RM6" evidence="15">
    <location>
        <begin position="761"/>
        <end position="824"/>
    </location>
</feature>
<dbReference type="OrthoDB" id="205099at2759"/>
<evidence type="ECO:0000256" key="8">
    <source>
        <dbReference type="ARBA" id="ARBA00023242"/>
    </source>
</evidence>
<evidence type="ECO:0000259" key="13">
    <source>
        <dbReference type="Pfam" id="PF22981"/>
    </source>
</evidence>
<feature type="region of interest" description="Disordered" evidence="11">
    <location>
        <begin position="1114"/>
        <end position="1148"/>
    </location>
</feature>
<feature type="domain" description="Mediator of RNA polymerase II transcription subunit 14 RM5" evidence="17">
    <location>
        <begin position="641"/>
        <end position="720"/>
    </location>
</feature>
<evidence type="ECO:0000256" key="1">
    <source>
        <dbReference type="ARBA" id="ARBA00004123"/>
    </source>
</evidence>
<dbReference type="InterPro" id="IPR056879">
    <property type="entry name" value="RM3_Med14"/>
</dbReference>
<comment type="similarity">
    <text evidence="2 10">Belongs to the Mediator complex subunit 14 family.</text>
</comment>
<feature type="compositionally biased region" description="Polar residues" evidence="11">
    <location>
        <begin position="958"/>
        <end position="978"/>
    </location>
</feature>
<dbReference type="Pfam" id="PF08638">
    <property type="entry name" value="Med14"/>
    <property type="match status" value="1"/>
</dbReference>
<dbReference type="EMBL" id="CADEPI010000130">
    <property type="protein sequence ID" value="CAB3376626.1"/>
    <property type="molecule type" value="Genomic_DNA"/>
</dbReference>
<evidence type="ECO:0000259" key="14">
    <source>
        <dbReference type="Pfam" id="PF22983"/>
    </source>
</evidence>
<feature type="region of interest" description="Disordered" evidence="11">
    <location>
        <begin position="1505"/>
        <end position="1541"/>
    </location>
</feature>
<comment type="subunit">
    <text evidence="10">Component of the Mediator complex.</text>
</comment>
<protein>
    <recommendedName>
        <fullName evidence="3 10">Mediator of RNA polymerase II transcription subunit 14</fullName>
    </recommendedName>
    <alternativeName>
        <fullName evidence="9 10">Mediator complex subunit 14</fullName>
    </alternativeName>
</protein>
<evidence type="ECO:0000256" key="6">
    <source>
        <dbReference type="ARBA" id="ARBA00023159"/>
    </source>
</evidence>
<accession>A0A8S1D3G5</accession>
<keyword evidence="6 10" id="KW-0010">Activator</keyword>
<organism evidence="19 20">
    <name type="scientific">Cloeon dipterum</name>
    <dbReference type="NCBI Taxonomy" id="197152"/>
    <lineage>
        <taxon>Eukaryota</taxon>
        <taxon>Metazoa</taxon>
        <taxon>Ecdysozoa</taxon>
        <taxon>Arthropoda</taxon>
        <taxon>Hexapoda</taxon>
        <taxon>Insecta</taxon>
        <taxon>Pterygota</taxon>
        <taxon>Palaeoptera</taxon>
        <taxon>Ephemeroptera</taxon>
        <taxon>Pisciforma</taxon>
        <taxon>Baetidae</taxon>
        <taxon>Cloeon</taxon>
    </lineage>
</organism>
<evidence type="ECO:0000259" key="15">
    <source>
        <dbReference type="Pfam" id="PF22984"/>
    </source>
</evidence>
<evidence type="ECO:0000256" key="3">
    <source>
        <dbReference type="ARBA" id="ARBA00019619"/>
    </source>
</evidence>
<dbReference type="InterPro" id="IPR055107">
    <property type="entry name" value="Med14_RM8"/>
</dbReference>
<evidence type="ECO:0000256" key="10">
    <source>
        <dbReference type="RuleBase" id="RU365082"/>
    </source>
</evidence>
<dbReference type="PANTHER" id="PTHR12809">
    <property type="entry name" value="MEDIATOR COMPLEX SUBUNIT"/>
    <property type="match status" value="1"/>
</dbReference>
<dbReference type="InterPro" id="IPR055114">
    <property type="entry name" value="Med14_RM6"/>
</dbReference>
<dbReference type="GO" id="GO:0003712">
    <property type="term" value="F:transcription coregulator activity"/>
    <property type="evidence" value="ECO:0007669"/>
    <property type="project" value="UniProtKB-UniRule"/>
</dbReference>
<proteinExistence type="inferred from homology"/>
<keyword evidence="5 10" id="KW-0805">Transcription regulation</keyword>
<name>A0A8S1D3G5_9INSE</name>
<feature type="compositionally biased region" description="Low complexity" evidence="11">
    <location>
        <begin position="1006"/>
        <end position="1018"/>
    </location>
</feature>
<feature type="compositionally biased region" description="Basic residues" evidence="11">
    <location>
        <begin position="1169"/>
        <end position="1178"/>
    </location>
</feature>
<feature type="region of interest" description="Disordered" evidence="11">
    <location>
        <begin position="1169"/>
        <end position="1204"/>
    </location>
</feature>
<comment type="subcellular location">
    <subcellularLocation>
        <location evidence="1 10">Nucleus</location>
    </subcellularLocation>
</comment>
<keyword evidence="8 10" id="KW-0539">Nucleus</keyword>
<feature type="domain" description="Mediator of RNA polymerase II transcription subunit 14 RM8" evidence="14">
    <location>
        <begin position="1257"/>
        <end position="1322"/>
    </location>
</feature>
<dbReference type="Pfam" id="PF22984">
    <property type="entry name" value="RM6_Med14"/>
    <property type="match status" value="1"/>
</dbReference>
<keyword evidence="7 10" id="KW-0804">Transcription</keyword>
<evidence type="ECO:0000259" key="16">
    <source>
        <dbReference type="Pfam" id="PF25065"/>
    </source>
</evidence>
<dbReference type="GO" id="GO:0006357">
    <property type="term" value="P:regulation of transcription by RNA polymerase II"/>
    <property type="evidence" value="ECO:0007669"/>
    <property type="project" value="InterPro"/>
</dbReference>
<dbReference type="GO" id="GO:0070847">
    <property type="term" value="C:core mediator complex"/>
    <property type="evidence" value="ECO:0007669"/>
    <property type="project" value="TreeGrafter"/>
</dbReference>
<comment type="caution">
    <text evidence="19">The sequence shown here is derived from an EMBL/GenBank/DDBJ whole genome shotgun (WGS) entry which is preliminary data.</text>
</comment>
<feature type="domain" description="Mediator complex subunit MED14 N-terminal" evidence="12">
    <location>
        <begin position="24"/>
        <end position="212"/>
    </location>
</feature>
<evidence type="ECO:0000256" key="5">
    <source>
        <dbReference type="ARBA" id="ARBA00023015"/>
    </source>
</evidence>
<dbReference type="InterPro" id="IPR056877">
    <property type="entry name" value="Med14_C"/>
</dbReference>
<evidence type="ECO:0000256" key="7">
    <source>
        <dbReference type="ARBA" id="ARBA00023163"/>
    </source>
</evidence>
<evidence type="ECO:0000256" key="4">
    <source>
        <dbReference type="ARBA" id="ARBA00022737"/>
    </source>
</evidence>
<sequence>MAPVPLEGHQAAVGGGQEARGGSVSLSMLIDFMVQRTYHELTVLAELLPRKTDVERKVEIYNFSARTRQLFVRLLALVKWASGASKVEKSNVIMQFLDKQSLLLVETADLLTRVARDTLVHARLPSFHIPAAVEVLTTGTYARLPAVVRERIVPPDPISAAERRQTLLRLNQVIQHRLVTSDIRPQMRNLKIEAGRVTFVVDREFEVCLTVMGEGENVPWRLLSVKILVADKETGEGRPLVHPLQTHYLHEVLQSRLVDEKQPLHEVYDLLHHFCLSLRLEVLYCQTVRLCRERLEEHVRIEEYRPGRTLSVSYWRHLADQPQHRLTLHADPHDAAKPLAVAHLPSLAQADAHLVEQALANEQLSVERLLVHTIYLRARARLQELNTELLALCQDLDCELQGSPAVLSVAVLQPCLRAELMLVSVDTHSGQLLVHVPQWASSSPAVVTEVQMALNHDRTRLPTLLPEVRFWLAQRRCEKTLQHLPASAHERLPLLHAADHPLTRLSRHRMYVRLHRHRRVILLVELLPAAGCRIRTAFHLLMVKPASIEDSPDDDAVETEFPKTYLRVQHMVELDMYVATHGPCTAVDESCGQKRKAAEGPAAKRAKHSEYFIPELSHVVAMCDERLPLVTVAAELSKRGIPHQGIQVEAGATAVVLRIVKLPTRSPAFEKRLLSVSLRMQGKGGRAWLAEFVFHGAPLQSTHPREQTFRRPVYFQYELGLEEHVPATVDALLRDWHTLENLYQLVDDLAFFFKNGDKYGLSGLVTIKSYSYKRLVVSYGAERALSVSVTWSAEERAFKLILNPSTSNPHSLVREQLQAHLNRHRDLALTLALVCETQEPLQALAKLPGLPQLGVFQSKLQVATQGFTLLPQSPTHLRLVYQGVYCLEVRVRGQGLVSIRDGSYSHLDRTHILSDLTPTQGLKAFLSKYVDESAVFMRRRSQSEDDNPPSPVVAMENPASNPGSASGQSETQNTSSPSVPSPFLGGLRPQSPPRGPDAPCRRDAFPSPAAHAAQQPSHPGQPPPRHGSRLFAGVLLLGVATTGGRSDGATGQPFADGAAISVAHLALAQSAAVAAAGPELASAGRRTLSCRCFSSGDLGRVEPVPVLSGGVQLARQPERAPRVPGGCSGSAGPQSGLHAEPGRGGRRGGCLEGGAAHVAGAAAAVVGRRRAHAAHLRGPRPAVHPGAGSRPRQPPPAPVPPRALPRIALPAKTAPEAHPVGRSGNYSFFSPPLFYFSVPFCLFRQTMQFSSTRTNLQLHPVANQEPGVVHLRTDTMMCRVYQNTTHLQSLHVKLSPLDEHDESSWSAEEFQLLEKFFETKVACPPFKPQALVSFARMLIAPYNVLKDVVQIIRFEMVPQIGLQQNWRWSVQWRLRNPPSNFGLIPIGVASFVICRQKVLFFLSITRQGVQYPPGVEPPSFILPLVYDIVSNITQLALKQELNQVITSVVAAAHMQMKRFSETHAGYEQCSLLPAIRDLLANMVMPNEPQPLMPPMAASQVVGSPAMQSPMGQMHHSPLPPGPLYPQQQASPMINPHPMMPQ</sequence>
<evidence type="ECO:0000256" key="9">
    <source>
        <dbReference type="ARBA" id="ARBA00032007"/>
    </source>
</evidence>